<protein>
    <recommendedName>
        <fullName evidence="3">DUF1254 domain-containing protein</fullName>
    </recommendedName>
</protein>
<name>A0A175R412_9HYPH</name>
<evidence type="ECO:0000313" key="1">
    <source>
        <dbReference type="EMBL" id="KTQ85222.1"/>
    </source>
</evidence>
<sequence>MGKLLLAILVGLVGAGIVHIAIVFAIPGQADNDAWSRLSRLGPLFQTVRIGFEEPESDRHAASPAGFVFVDPAFIDVACRFSLKDGPARLFSDEKTRFWTASIYAHNGDNLYSISERVALEGRLDLLVGTSEQLDLARIEGSSGDIPTVPVAVAGQDGYLTVRVLVPSESERPFVDRFARSVTCRPTTPEEAGTTEP</sequence>
<dbReference type="InterPro" id="IPR014456">
    <property type="entry name" value="UCP010244_IM"/>
</dbReference>
<dbReference type="EMBL" id="LDPZ01000065">
    <property type="protein sequence ID" value="KTQ85222.1"/>
    <property type="molecule type" value="Genomic_DNA"/>
</dbReference>
<dbReference type="Proteomes" id="UP000078272">
    <property type="component" value="Unassembled WGS sequence"/>
</dbReference>
<dbReference type="PATRIC" id="fig|401562.3.peg.4555"/>
<gene>
    <name evidence="1" type="ORF">NS226_20615</name>
</gene>
<evidence type="ECO:0000313" key="2">
    <source>
        <dbReference type="Proteomes" id="UP000078272"/>
    </source>
</evidence>
<dbReference type="PIRSF" id="PIRSF010244">
    <property type="entry name" value="UCP010244_imp"/>
    <property type="match status" value="1"/>
</dbReference>
<reference evidence="1 2" key="1">
    <citation type="journal article" date="2016" name="Front. Microbiol.">
        <title>Genomic Resource of Rice Seed Associated Bacteria.</title>
        <authorList>
            <person name="Midha S."/>
            <person name="Bansal K."/>
            <person name="Sharma S."/>
            <person name="Kumar N."/>
            <person name="Patil P.P."/>
            <person name="Chaudhry V."/>
            <person name="Patil P.B."/>
        </authorList>
    </citation>
    <scope>NUCLEOTIDE SEQUENCE [LARGE SCALE GENOMIC DNA]</scope>
    <source>
        <strain evidence="1 2">NS226</strain>
    </source>
</reference>
<dbReference type="STRING" id="401562.NS365_13100"/>
<accession>A0A175R412</accession>
<comment type="caution">
    <text evidence="1">The sequence shown here is derived from an EMBL/GenBank/DDBJ whole genome shotgun (WGS) entry which is preliminary data.</text>
</comment>
<dbReference type="AlphaFoldDB" id="A0A175R412"/>
<evidence type="ECO:0008006" key="3">
    <source>
        <dbReference type="Google" id="ProtNLM"/>
    </source>
</evidence>
<organism evidence="1 2">
    <name type="scientific">Aureimonas ureilytica</name>
    <dbReference type="NCBI Taxonomy" id="401562"/>
    <lineage>
        <taxon>Bacteria</taxon>
        <taxon>Pseudomonadati</taxon>
        <taxon>Pseudomonadota</taxon>
        <taxon>Alphaproteobacteria</taxon>
        <taxon>Hyphomicrobiales</taxon>
        <taxon>Aurantimonadaceae</taxon>
        <taxon>Aureimonas</taxon>
    </lineage>
</organism>
<dbReference type="OrthoDB" id="1346484at2"/>
<proteinExistence type="predicted"/>
<dbReference type="RefSeq" id="WP_058636563.1">
    <property type="nucleotide sequence ID" value="NZ_LDPZ01000065.1"/>
</dbReference>